<organism evidence="11">
    <name type="scientific">Spironucleus salmonicida</name>
    <dbReference type="NCBI Taxonomy" id="348837"/>
    <lineage>
        <taxon>Eukaryota</taxon>
        <taxon>Metamonada</taxon>
        <taxon>Diplomonadida</taxon>
        <taxon>Hexamitidae</taxon>
        <taxon>Hexamitinae</taxon>
        <taxon>Spironucleus</taxon>
    </lineage>
</organism>
<feature type="binding site" evidence="6">
    <location>
        <position position="161"/>
    </location>
    <ligand>
        <name>substrate</name>
    </ligand>
</feature>
<evidence type="ECO:0000256" key="1">
    <source>
        <dbReference type="ARBA" id="ARBA00009613"/>
    </source>
</evidence>
<dbReference type="SUPFAM" id="SSF56327">
    <property type="entry name" value="LDH C-terminal domain-like"/>
    <property type="match status" value="1"/>
</dbReference>
<dbReference type="AlphaFoldDB" id="K7R5G2"/>
<feature type="binding site" evidence="6">
    <location>
        <position position="92"/>
    </location>
    <ligand>
        <name>substrate</name>
    </ligand>
</feature>
<dbReference type="GO" id="GO:0030060">
    <property type="term" value="F:L-malate dehydrogenase (NAD+) activity"/>
    <property type="evidence" value="ECO:0007669"/>
    <property type="project" value="UniProtKB-EC"/>
</dbReference>
<dbReference type="InterPro" id="IPR001557">
    <property type="entry name" value="L-lactate/malate_DH"/>
</dbReference>
<evidence type="ECO:0000256" key="6">
    <source>
        <dbReference type="PIRSR" id="PIRSR000102-2"/>
    </source>
</evidence>
<dbReference type="InterPro" id="IPR001236">
    <property type="entry name" value="Lactate/malate_DH_N"/>
</dbReference>
<evidence type="ECO:0000259" key="10">
    <source>
        <dbReference type="Pfam" id="PF02866"/>
    </source>
</evidence>
<comment type="similarity">
    <text evidence="1">Belongs to the LDH/MDH superfamily. MDH type 2 family.</text>
</comment>
<dbReference type="OrthoDB" id="4069699at2759"/>
<dbReference type="EMBL" id="AUWU02000002">
    <property type="protein sequence ID" value="KAH0576332.1"/>
    <property type="molecule type" value="Genomic_DNA"/>
</dbReference>
<proteinExistence type="inferred from homology"/>
<accession>K7R5G2</accession>
<dbReference type="FunFam" id="3.40.50.720:FF:000010">
    <property type="entry name" value="Malate dehydrogenase"/>
    <property type="match status" value="1"/>
</dbReference>
<dbReference type="SUPFAM" id="SSF51735">
    <property type="entry name" value="NAD(P)-binding Rossmann-fold domains"/>
    <property type="match status" value="1"/>
</dbReference>
<dbReference type="PANTHER" id="PTHR23382">
    <property type="entry name" value="MALATE DEHYDROGENASE"/>
    <property type="match status" value="1"/>
</dbReference>
<dbReference type="Pfam" id="PF00056">
    <property type="entry name" value="Ldh_1_N"/>
    <property type="match status" value="1"/>
</dbReference>
<reference evidence="13" key="3">
    <citation type="submission" date="2020-12" db="EMBL/GenBank/DDBJ databases">
        <title>New Spironucleus salmonicida genome in near-complete chromosomes.</title>
        <authorList>
            <person name="Xu F."/>
            <person name="Kurt Z."/>
            <person name="Jimenez-Gonzalez A."/>
            <person name="Astvaldsson A."/>
            <person name="Andersson J.O."/>
            <person name="Svard S.G."/>
        </authorList>
    </citation>
    <scope>NUCLEOTIDE SEQUENCE</scope>
    <source>
        <strain evidence="13">ATCC 50377</strain>
    </source>
</reference>
<dbReference type="VEuPathDB" id="GiardiaDB:SS50377_21895"/>
<keyword evidence="3 8" id="KW-0560">Oxidoreductase</keyword>
<feature type="domain" description="Lactate/malate dehydrogenase C-terminal" evidence="10">
    <location>
        <begin position="156"/>
        <end position="318"/>
    </location>
</feature>
<dbReference type="Gene3D" id="3.90.110.10">
    <property type="entry name" value="Lactate dehydrogenase/glycoside hydrolase, family 4, C-terminal"/>
    <property type="match status" value="1"/>
</dbReference>
<feature type="binding site" evidence="6">
    <location>
        <position position="131"/>
    </location>
    <ligand>
        <name>substrate</name>
    </ligand>
</feature>
<gene>
    <name evidence="11" type="ORF">SS50377_15744</name>
    <name evidence="13" type="ORF">SS50377_21895</name>
</gene>
<dbReference type="InterPro" id="IPR022383">
    <property type="entry name" value="Lactate/malate_DH_C"/>
</dbReference>
<name>K7R5G2_9EUKA</name>
<protein>
    <recommendedName>
        <fullName evidence="2">malate dehydrogenase</fullName>
        <ecNumber evidence="2">1.1.1.37</ecNumber>
    </recommendedName>
</protein>
<evidence type="ECO:0000313" key="12">
    <source>
        <dbReference type="EMBL" id="EST44436.1"/>
    </source>
</evidence>
<feature type="binding site" evidence="7">
    <location>
        <begin position="129"/>
        <end position="131"/>
    </location>
    <ligand>
        <name>NAD(+)</name>
        <dbReference type="ChEBI" id="CHEBI:57540"/>
    </ligand>
</feature>
<evidence type="ECO:0000256" key="7">
    <source>
        <dbReference type="PIRSR" id="PIRSR000102-3"/>
    </source>
</evidence>
<dbReference type="InterPro" id="IPR015955">
    <property type="entry name" value="Lactate_DH/Glyco_Ohase_4_C"/>
</dbReference>
<keyword evidence="14" id="KW-1185">Reference proteome</keyword>
<dbReference type="PIRSF" id="PIRSF000102">
    <property type="entry name" value="Lac_mal_DH"/>
    <property type="match status" value="1"/>
</dbReference>
<dbReference type="InterPro" id="IPR036291">
    <property type="entry name" value="NAD(P)-bd_dom_sf"/>
</dbReference>
<evidence type="ECO:0000256" key="4">
    <source>
        <dbReference type="ARBA" id="ARBA00023027"/>
    </source>
</evidence>
<dbReference type="Gene3D" id="3.40.50.720">
    <property type="entry name" value="NAD(P)-binding Rossmann-like Domain"/>
    <property type="match status" value="1"/>
</dbReference>
<reference evidence="12 13" key="2">
    <citation type="journal article" date="2014" name="PLoS Genet.">
        <title>The Genome of Spironucleus salmonicida Highlights a Fish Pathogen Adapted to Fluctuating Environments.</title>
        <authorList>
            <person name="Xu F."/>
            <person name="Jerlstrom-Hultqvist J."/>
            <person name="Einarsson E."/>
            <person name="Astvaldsson A."/>
            <person name="Svard S.G."/>
            <person name="Andersson J.O."/>
        </authorList>
    </citation>
    <scope>NUCLEOTIDE SEQUENCE</scope>
    <source>
        <strain evidence="13">ATCC 50377</strain>
    </source>
</reference>
<dbReference type="EMBL" id="JX549099">
    <property type="protein sequence ID" value="AFV80074.1"/>
    <property type="molecule type" value="Genomic_DNA"/>
</dbReference>
<feature type="domain" description="Lactate/malate dehydrogenase N-terminal" evidence="9">
    <location>
        <begin position="8"/>
        <end position="151"/>
    </location>
</feature>
<keyword evidence="4 7" id="KW-0520">NAD</keyword>
<dbReference type="GO" id="GO:0006108">
    <property type="term" value="P:malate metabolic process"/>
    <property type="evidence" value="ECO:0007669"/>
    <property type="project" value="InterPro"/>
</dbReference>
<dbReference type="EC" id="1.1.1.37" evidence="2"/>
<sequence>MVFKAPIRVAVTGCSGHIAYSFLAELAKGWVFGEDQPVIIVFVEREGSNSSTGIQMELEDCAFQRLHGIEVGNQQEAFSNVDYIVMLGALARGPGMERSDLLYKNAKIFEEAGKNIQLFSRPDTKILVVGNPANTNALILAKFAPKVAKNIVAMSQLDHNRAIGQISKKCNVTPGRVQNVFVFGNHSTTMVPIFSNVTVDGKKVVFDQDWISNITAIIQKRGASIIQARGASSALSAAHGALDCIKSWHQGTRQGEIVSVSIQAQAGNFYSIPESLFCSVPCICVDGRWEIQKLSIEPFYNKSISLTIQELENEKKMAFGN</sequence>
<feature type="active site" description="Proton acceptor" evidence="5">
    <location>
        <position position="186"/>
    </location>
</feature>
<feature type="binding site" evidence="6">
    <location>
        <position position="98"/>
    </location>
    <ligand>
        <name>substrate</name>
    </ligand>
</feature>
<dbReference type="NCBIfam" id="NF003916">
    <property type="entry name" value="PRK05442.1"/>
    <property type="match status" value="1"/>
</dbReference>
<evidence type="ECO:0000256" key="5">
    <source>
        <dbReference type="PIRSR" id="PIRSR000102-1"/>
    </source>
</evidence>
<evidence type="ECO:0000313" key="13">
    <source>
        <dbReference type="EMBL" id="KAH0576332.1"/>
    </source>
</evidence>
<feature type="binding site" evidence="7">
    <location>
        <position position="105"/>
    </location>
    <ligand>
        <name>NAD(+)</name>
        <dbReference type="ChEBI" id="CHEBI:57540"/>
    </ligand>
</feature>
<dbReference type="InterPro" id="IPR010945">
    <property type="entry name" value="Malate_DH_type2"/>
</dbReference>
<dbReference type="Pfam" id="PF02866">
    <property type="entry name" value="Ldh_1_C"/>
    <property type="match status" value="1"/>
</dbReference>
<reference evidence="11" key="1">
    <citation type="journal article" date="2013" name="Nat. Commun.">
        <title>Hydrogenosomes in the diplomonad Spironucleus salmonicida.</title>
        <authorList>
            <person name="Jerlstrom-Hultqvist J."/>
            <person name="Einarsson E."/>
            <person name="Xu F."/>
            <person name="Hjort K."/>
            <person name="Ek B."/>
            <person name="Steinhauf D."/>
            <person name="Hultenby K."/>
            <person name="Bergquist J."/>
            <person name="Andersson J.O."/>
            <person name="Svard S.G."/>
        </authorList>
    </citation>
    <scope>NUCLEOTIDE SEQUENCE</scope>
    <source>
        <strain evidence="11">ATCC 50377</strain>
    </source>
</reference>
<evidence type="ECO:0000256" key="8">
    <source>
        <dbReference type="RuleBase" id="RU003369"/>
    </source>
</evidence>
<evidence type="ECO:0000256" key="2">
    <source>
        <dbReference type="ARBA" id="ARBA00012995"/>
    </source>
</evidence>
<dbReference type="EMBL" id="KI546116">
    <property type="protein sequence ID" value="EST44436.1"/>
    <property type="molecule type" value="Genomic_DNA"/>
</dbReference>
<evidence type="ECO:0000259" key="9">
    <source>
        <dbReference type="Pfam" id="PF00056"/>
    </source>
</evidence>
<evidence type="ECO:0000313" key="14">
    <source>
        <dbReference type="Proteomes" id="UP000018208"/>
    </source>
</evidence>
<dbReference type="Proteomes" id="UP000018208">
    <property type="component" value="Unassembled WGS sequence"/>
</dbReference>
<evidence type="ECO:0000256" key="3">
    <source>
        <dbReference type="ARBA" id="ARBA00023002"/>
    </source>
</evidence>
<evidence type="ECO:0000313" key="11">
    <source>
        <dbReference type="EMBL" id="AFV80074.1"/>
    </source>
</evidence>